<sequence>MIPPDHFSERSTKVKDSVEGSMVKPRWSAMILGRILTDAPVSHIEWGNSTPLTTHSIANFPGSLFFDNVIMCLIFSLT</sequence>
<protein>
    <submittedName>
        <fullName evidence="1">Uncharacterized protein</fullName>
    </submittedName>
</protein>
<dbReference type="EnsemblPlants" id="Bo9g061130.1">
    <property type="protein sequence ID" value="Bo9g061130.1"/>
    <property type="gene ID" value="Bo9g061130"/>
</dbReference>
<organism evidence="1 2">
    <name type="scientific">Brassica oleracea var. oleracea</name>
    <dbReference type="NCBI Taxonomy" id="109376"/>
    <lineage>
        <taxon>Eukaryota</taxon>
        <taxon>Viridiplantae</taxon>
        <taxon>Streptophyta</taxon>
        <taxon>Embryophyta</taxon>
        <taxon>Tracheophyta</taxon>
        <taxon>Spermatophyta</taxon>
        <taxon>Magnoliopsida</taxon>
        <taxon>eudicotyledons</taxon>
        <taxon>Gunneridae</taxon>
        <taxon>Pentapetalae</taxon>
        <taxon>rosids</taxon>
        <taxon>malvids</taxon>
        <taxon>Brassicales</taxon>
        <taxon>Brassicaceae</taxon>
        <taxon>Brassiceae</taxon>
        <taxon>Brassica</taxon>
    </lineage>
</organism>
<keyword evidence="2" id="KW-1185">Reference proteome</keyword>
<name>A0A0D3E6J0_BRAOL</name>
<accession>A0A0D3E6J0</accession>
<dbReference type="Gramene" id="Bo9g061130.1">
    <property type="protein sequence ID" value="Bo9g061130.1"/>
    <property type="gene ID" value="Bo9g061130"/>
</dbReference>
<proteinExistence type="predicted"/>
<dbReference type="HOGENOM" id="CLU_2625419_0_0_1"/>
<dbReference type="Proteomes" id="UP000032141">
    <property type="component" value="Chromosome C9"/>
</dbReference>
<evidence type="ECO:0000313" key="1">
    <source>
        <dbReference type="EnsemblPlants" id="Bo9g061130.1"/>
    </source>
</evidence>
<dbReference type="AlphaFoldDB" id="A0A0D3E6J0"/>
<evidence type="ECO:0000313" key="2">
    <source>
        <dbReference type="Proteomes" id="UP000032141"/>
    </source>
</evidence>
<reference evidence="1 2" key="1">
    <citation type="journal article" date="2014" name="Genome Biol.">
        <title>Transcriptome and methylome profiling reveals relics of genome dominance in the mesopolyploid Brassica oleracea.</title>
        <authorList>
            <person name="Parkin I.A."/>
            <person name="Koh C."/>
            <person name="Tang H."/>
            <person name="Robinson S.J."/>
            <person name="Kagale S."/>
            <person name="Clarke W.E."/>
            <person name="Town C.D."/>
            <person name="Nixon J."/>
            <person name="Krishnakumar V."/>
            <person name="Bidwell S.L."/>
            <person name="Denoeud F."/>
            <person name="Belcram H."/>
            <person name="Links M.G."/>
            <person name="Just J."/>
            <person name="Clarke C."/>
            <person name="Bender T."/>
            <person name="Huebert T."/>
            <person name="Mason A.S."/>
            <person name="Pires J.C."/>
            <person name="Barker G."/>
            <person name="Moore J."/>
            <person name="Walley P.G."/>
            <person name="Manoli S."/>
            <person name="Batley J."/>
            <person name="Edwards D."/>
            <person name="Nelson M.N."/>
            <person name="Wang X."/>
            <person name="Paterson A.H."/>
            <person name="King G."/>
            <person name="Bancroft I."/>
            <person name="Chalhoub B."/>
            <person name="Sharpe A.G."/>
        </authorList>
    </citation>
    <scope>NUCLEOTIDE SEQUENCE</scope>
    <source>
        <strain evidence="1 2">cv. TO1000</strain>
    </source>
</reference>
<reference evidence="1" key="2">
    <citation type="submission" date="2015-03" db="UniProtKB">
        <authorList>
            <consortium name="EnsemblPlants"/>
        </authorList>
    </citation>
    <scope>IDENTIFICATION</scope>
</reference>